<evidence type="ECO:0000313" key="1">
    <source>
        <dbReference type="EMBL" id="KAK8246893.1"/>
    </source>
</evidence>
<protein>
    <recommendedName>
        <fullName evidence="3">Transmembrane protein</fullName>
    </recommendedName>
</protein>
<name>A0ABR1Z3C9_9PEZI</name>
<reference evidence="1 2" key="1">
    <citation type="submission" date="2024-04" db="EMBL/GenBank/DDBJ databases">
        <title>Phyllosticta paracitricarpa is synonymous to the EU quarantine fungus P. citricarpa based on phylogenomic analyses.</title>
        <authorList>
            <consortium name="Lawrence Berkeley National Laboratory"/>
            <person name="Van Ingen-Buijs V.A."/>
            <person name="Van Westerhoven A.C."/>
            <person name="Haridas S."/>
            <person name="Skiadas P."/>
            <person name="Martin F."/>
            <person name="Groenewald J.Z."/>
            <person name="Crous P.W."/>
            <person name="Seidl M.F."/>
        </authorList>
    </citation>
    <scope>NUCLEOTIDE SEQUENCE [LARGE SCALE GENOMIC DNA]</scope>
    <source>
        <strain evidence="1 2">CBS 123374</strain>
    </source>
</reference>
<organism evidence="1 2">
    <name type="scientific">Phyllosticta capitalensis</name>
    <dbReference type="NCBI Taxonomy" id="121624"/>
    <lineage>
        <taxon>Eukaryota</taxon>
        <taxon>Fungi</taxon>
        <taxon>Dikarya</taxon>
        <taxon>Ascomycota</taxon>
        <taxon>Pezizomycotina</taxon>
        <taxon>Dothideomycetes</taxon>
        <taxon>Dothideomycetes incertae sedis</taxon>
        <taxon>Botryosphaeriales</taxon>
        <taxon>Phyllostictaceae</taxon>
        <taxon>Phyllosticta</taxon>
    </lineage>
</organism>
<gene>
    <name evidence="1" type="ORF">HDK90DRAFT_473016</name>
</gene>
<evidence type="ECO:0000313" key="2">
    <source>
        <dbReference type="Proteomes" id="UP001492380"/>
    </source>
</evidence>
<proteinExistence type="predicted"/>
<dbReference type="EMBL" id="JBBWRZ010000001">
    <property type="protein sequence ID" value="KAK8246893.1"/>
    <property type="molecule type" value="Genomic_DNA"/>
</dbReference>
<sequence>MLTIRDHRLMSFFSAVGFWLPRPATASFVPSPVSAAFRSRSAFRPPSLVCPAKLFSPSLSFLSSFTQPNSLAFCPFSAVSFCPFAFAYASAGTFAQVFHPVSHTRPNTARRQSLYGD</sequence>
<keyword evidence="2" id="KW-1185">Reference proteome</keyword>
<comment type="caution">
    <text evidence="1">The sequence shown here is derived from an EMBL/GenBank/DDBJ whole genome shotgun (WGS) entry which is preliminary data.</text>
</comment>
<evidence type="ECO:0008006" key="3">
    <source>
        <dbReference type="Google" id="ProtNLM"/>
    </source>
</evidence>
<accession>A0ABR1Z3C9</accession>
<dbReference type="Proteomes" id="UP001492380">
    <property type="component" value="Unassembled WGS sequence"/>
</dbReference>